<evidence type="ECO:0000259" key="4">
    <source>
        <dbReference type="Pfam" id="PF07727"/>
    </source>
</evidence>
<keyword evidence="2" id="KW-0342">GTP-binding</keyword>
<evidence type="ECO:0000256" key="3">
    <source>
        <dbReference type="SAM" id="MobiDB-lite"/>
    </source>
</evidence>
<reference evidence="5 6" key="1">
    <citation type="journal article" date="2018" name="PLoS Genet.">
        <title>Population sequencing reveals clonal diversity and ancestral inbreeding in the grapevine cultivar Chardonnay.</title>
        <authorList>
            <person name="Roach M.J."/>
            <person name="Johnson D.L."/>
            <person name="Bohlmann J."/>
            <person name="van Vuuren H.J."/>
            <person name="Jones S.J."/>
            <person name="Pretorius I.S."/>
            <person name="Schmidt S.A."/>
            <person name="Borneman A.R."/>
        </authorList>
    </citation>
    <scope>NUCLEOTIDE SEQUENCE [LARGE SCALE GENOMIC DNA]</scope>
    <source>
        <strain evidence="6">cv. Chardonnay</strain>
        <tissue evidence="5">Leaf</tissue>
    </source>
</reference>
<dbReference type="SUPFAM" id="SSF55307">
    <property type="entry name" value="Tubulin C-terminal domain-like"/>
    <property type="match status" value="1"/>
</dbReference>
<dbReference type="InterPro" id="IPR008280">
    <property type="entry name" value="Tub_FtsZ_C"/>
</dbReference>
<evidence type="ECO:0000313" key="5">
    <source>
        <dbReference type="EMBL" id="RVX03266.1"/>
    </source>
</evidence>
<evidence type="ECO:0000256" key="2">
    <source>
        <dbReference type="ARBA" id="ARBA00023134"/>
    </source>
</evidence>
<comment type="caution">
    <text evidence="5">The sequence shown here is derived from an EMBL/GenBank/DDBJ whole genome shotgun (WGS) entry which is preliminary data.</text>
</comment>
<sequence length="377" mass="41999">MAIVAHFDFELHQMDVKTTFLNGDLDEDVYMEQPTGFCRSWKTKHMLSTHFDMKDLGEASYVLGIKILRDRANGVLKLSQRTYIGEDIEDVQYGQLYLSNPGSQHWKAAKKVLRYKKSTTGLYFYDGRRSCILEKCQADTYNILNHGGRGWRGHCDSICGLKGKYEVDPDIEMNFYNGKMAGAKHFAKAAIAASSFDSSIVRMHRYEFGKPSGMAPEFAYHEQLFASEIANGAFESSSMMAKCNPYHDKNMAYCLKYRDDEYTTQAKGTALISDCLSLPRVYAHVFPICGSIDDKEASSKVEGGVSCTLEVQGRTNQKQRNVEAGGRLGHFNTQNSGSDLNLPMPFNTGDTTSSSSTSDHHSSMGLHSAATLECLTS</sequence>
<dbReference type="Proteomes" id="UP000288805">
    <property type="component" value="Unassembled WGS sequence"/>
</dbReference>
<accession>A0A438J2V4</accession>
<dbReference type="AlphaFoldDB" id="A0A438J2V4"/>
<dbReference type="InterPro" id="IPR037103">
    <property type="entry name" value="Tubulin/FtsZ-like_C"/>
</dbReference>
<dbReference type="GO" id="GO:0005525">
    <property type="term" value="F:GTP binding"/>
    <property type="evidence" value="ECO:0007669"/>
    <property type="project" value="UniProtKB-KW"/>
</dbReference>
<proteinExistence type="predicted"/>
<dbReference type="EMBL" id="QGNW01000066">
    <property type="protein sequence ID" value="RVX03266.1"/>
    <property type="molecule type" value="Genomic_DNA"/>
</dbReference>
<evidence type="ECO:0000256" key="1">
    <source>
        <dbReference type="ARBA" id="ARBA00022741"/>
    </source>
</evidence>
<name>A0A438J2V4_VITVI</name>
<dbReference type="Gene3D" id="3.30.1330.20">
    <property type="entry name" value="Tubulin/FtsZ, C-terminal domain"/>
    <property type="match status" value="1"/>
</dbReference>
<evidence type="ECO:0000313" key="6">
    <source>
        <dbReference type="Proteomes" id="UP000288805"/>
    </source>
</evidence>
<feature type="domain" description="Reverse transcriptase Ty1/copia-type" evidence="4">
    <location>
        <begin position="2"/>
        <end position="38"/>
    </location>
</feature>
<keyword evidence="1" id="KW-0547">Nucleotide-binding</keyword>
<dbReference type="Pfam" id="PF07727">
    <property type="entry name" value="RVT_2"/>
    <property type="match status" value="1"/>
</dbReference>
<gene>
    <name evidence="5" type="ORF">CK203_019808</name>
</gene>
<dbReference type="InterPro" id="IPR013103">
    <property type="entry name" value="RVT_2"/>
</dbReference>
<feature type="region of interest" description="Disordered" evidence="3">
    <location>
        <begin position="316"/>
        <end position="364"/>
    </location>
</feature>
<protein>
    <recommendedName>
        <fullName evidence="4">Reverse transcriptase Ty1/copia-type domain-containing protein</fullName>
    </recommendedName>
</protein>
<organism evidence="5 6">
    <name type="scientific">Vitis vinifera</name>
    <name type="common">Grape</name>
    <dbReference type="NCBI Taxonomy" id="29760"/>
    <lineage>
        <taxon>Eukaryota</taxon>
        <taxon>Viridiplantae</taxon>
        <taxon>Streptophyta</taxon>
        <taxon>Embryophyta</taxon>
        <taxon>Tracheophyta</taxon>
        <taxon>Spermatophyta</taxon>
        <taxon>Magnoliopsida</taxon>
        <taxon>eudicotyledons</taxon>
        <taxon>Gunneridae</taxon>
        <taxon>Pentapetalae</taxon>
        <taxon>rosids</taxon>
        <taxon>Vitales</taxon>
        <taxon>Vitaceae</taxon>
        <taxon>Viteae</taxon>
        <taxon>Vitis</taxon>
    </lineage>
</organism>